<name>A0ACC1YA54_MELAZ</name>
<evidence type="ECO:0000313" key="1">
    <source>
        <dbReference type="EMBL" id="KAJ4719849.1"/>
    </source>
</evidence>
<organism evidence="1 2">
    <name type="scientific">Melia azedarach</name>
    <name type="common">Chinaberry tree</name>
    <dbReference type="NCBI Taxonomy" id="155640"/>
    <lineage>
        <taxon>Eukaryota</taxon>
        <taxon>Viridiplantae</taxon>
        <taxon>Streptophyta</taxon>
        <taxon>Embryophyta</taxon>
        <taxon>Tracheophyta</taxon>
        <taxon>Spermatophyta</taxon>
        <taxon>Magnoliopsida</taxon>
        <taxon>eudicotyledons</taxon>
        <taxon>Gunneridae</taxon>
        <taxon>Pentapetalae</taxon>
        <taxon>rosids</taxon>
        <taxon>malvids</taxon>
        <taxon>Sapindales</taxon>
        <taxon>Meliaceae</taxon>
        <taxon>Melia</taxon>
    </lineage>
</organism>
<proteinExistence type="predicted"/>
<comment type="caution">
    <text evidence="1">The sequence shown here is derived from an EMBL/GenBank/DDBJ whole genome shotgun (WGS) entry which is preliminary data.</text>
</comment>
<protein>
    <submittedName>
        <fullName evidence="1">Dolichyl-diphosphooligosaccharide--protein glycosyltransferase subunit 4A</fullName>
    </submittedName>
</protein>
<dbReference type="EMBL" id="CM051397">
    <property type="protein sequence ID" value="KAJ4719849.1"/>
    <property type="molecule type" value="Genomic_DNA"/>
</dbReference>
<accession>A0ACC1YA54</accession>
<dbReference type="Proteomes" id="UP001164539">
    <property type="component" value="Chromosome 4"/>
</dbReference>
<keyword evidence="2" id="KW-1185">Reference proteome</keyword>
<sequence length="140" mass="15343">MGQGLYASALSAASDPTHDFDLVCGPTSNLDGPLIKRIVQFIEPNVGPYLKWSVMKRCRSLCITTSLLPKNKPAGLPVVLFPFIDLVKLSVCSGTLAFDQHLKMIDDQELGFFANMLGIFVFVLLIGYHYVMAEAKYGGN</sequence>
<evidence type="ECO:0000313" key="2">
    <source>
        <dbReference type="Proteomes" id="UP001164539"/>
    </source>
</evidence>
<gene>
    <name evidence="1" type="ORF">OWV82_007766</name>
</gene>
<reference evidence="1 2" key="1">
    <citation type="journal article" date="2023" name="Science">
        <title>Complex scaffold remodeling in plant triterpene biosynthesis.</title>
        <authorList>
            <person name="De La Pena R."/>
            <person name="Hodgson H."/>
            <person name="Liu J.C."/>
            <person name="Stephenson M.J."/>
            <person name="Martin A.C."/>
            <person name="Owen C."/>
            <person name="Harkess A."/>
            <person name="Leebens-Mack J."/>
            <person name="Jimenez L.E."/>
            <person name="Osbourn A."/>
            <person name="Sattely E.S."/>
        </authorList>
    </citation>
    <scope>NUCLEOTIDE SEQUENCE [LARGE SCALE GENOMIC DNA]</scope>
    <source>
        <strain evidence="2">cv. JPN11</strain>
        <tissue evidence="1">Leaf</tissue>
    </source>
</reference>